<evidence type="ECO:0000313" key="2">
    <source>
        <dbReference type="EMBL" id="RDW75937.1"/>
    </source>
</evidence>
<accession>A0A3D8RPD8</accession>
<feature type="compositionally biased region" description="Polar residues" evidence="1">
    <location>
        <begin position="220"/>
        <end position="235"/>
    </location>
</feature>
<name>A0A3D8RPD8_9HELO</name>
<feature type="compositionally biased region" description="Low complexity" evidence="1">
    <location>
        <begin position="40"/>
        <end position="58"/>
    </location>
</feature>
<keyword evidence="3" id="KW-1185">Reference proteome</keyword>
<evidence type="ECO:0008006" key="4">
    <source>
        <dbReference type="Google" id="ProtNLM"/>
    </source>
</evidence>
<sequence length="594" mass="65561">MFDVSWTDPTSVTVGEHRRRKEREAGKSSQGSEGSRRSSLKSSSSGASSVTQSTSRSGWGLFGGSSSKKPSEKALGKFSARTKSSPASSGSNPPTGPPASLVLSAYNDPPVRQPQVEEGHERRRNTNIETHQLDHNRQSFAGPPSTPTDSVFSSPTYRSSQTDSSWGSISEVPSKAYSNVRGHTGLTSFYQDDNTLDQLMNNASISASDDDYSEAPDKVSQLSRVSNHAPRNTSLRGRPPPRLSSPPPNRSLPEPPRPENTAMRQRLRRMEAASPKIILERLREEWDDVTDDAIYNELEFEKSLWMLVGLRTLTRQASGETSSDGRFVEPTAEPTKYLSLYESQACASLLSTFPPTGSKTHHLSLNPISSLEQTSHLRTLIVTTPVSDLPYKPSSFKLINSLRLSVLLPSSSIPNLLQECHRILCPRGILNLTVMDPLPRSSTLGPKMKAWLDDHLILKLETQFRCLKPTRLMPIWLQDAGFLAAQSSKSAASEPSKTLKITEDMLQEPTTISFSFRAVARGEGGYGGEVAKGEKKNGERDALASTVGRMLWKEIYGPYVSGRTWWWEDEEIIEEVSQLGTRWDISIIEAIKQG</sequence>
<dbReference type="Proteomes" id="UP000256328">
    <property type="component" value="Unassembled WGS sequence"/>
</dbReference>
<gene>
    <name evidence="2" type="ORF">BP5796_06758</name>
</gene>
<feature type="compositionally biased region" description="Pro residues" evidence="1">
    <location>
        <begin position="238"/>
        <end position="255"/>
    </location>
</feature>
<evidence type="ECO:0000313" key="3">
    <source>
        <dbReference type="Proteomes" id="UP000256328"/>
    </source>
</evidence>
<reference evidence="2 3" key="1">
    <citation type="journal article" date="2018" name="IMA Fungus">
        <title>IMA Genome-F 9: Draft genome sequence of Annulohypoxylon stygium, Aspergillus mulundensis, Berkeleyomyces basicola (syn. Thielaviopsis basicola), Ceratocystis smalleyi, two Cercospora beticola strains, Coleophoma cylindrospora, Fusarium fracticaudum, Phialophora cf. hyalina, and Morchella septimelata.</title>
        <authorList>
            <person name="Wingfield B.D."/>
            <person name="Bills G.F."/>
            <person name="Dong Y."/>
            <person name="Huang W."/>
            <person name="Nel W.J."/>
            <person name="Swalarsk-Parry B.S."/>
            <person name="Vaghefi N."/>
            <person name="Wilken P.M."/>
            <person name="An Z."/>
            <person name="de Beer Z.W."/>
            <person name="De Vos L."/>
            <person name="Chen L."/>
            <person name="Duong T.A."/>
            <person name="Gao Y."/>
            <person name="Hammerbacher A."/>
            <person name="Kikkert J.R."/>
            <person name="Li Y."/>
            <person name="Li H."/>
            <person name="Li K."/>
            <person name="Li Q."/>
            <person name="Liu X."/>
            <person name="Ma X."/>
            <person name="Naidoo K."/>
            <person name="Pethybridge S.J."/>
            <person name="Sun J."/>
            <person name="Steenkamp E.T."/>
            <person name="van der Nest M.A."/>
            <person name="van Wyk S."/>
            <person name="Wingfield M.J."/>
            <person name="Xiong C."/>
            <person name="Yue Q."/>
            <person name="Zhang X."/>
        </authorList>
    </citation>
    <scope>NUCLEOTIDE SEQUENCE [LARGE SCALE GENOMIC DNA]</scope>
    <source>
        <strain evidence="2 3">BP5796</strain>
    </source>
</reference>
<evidence type="ECO:0000256" key="1">
    <source>
        <dbReference type="SAM" id="MobiDB-lite"/>
    </source>
</evidence>
<dbReference type="Gene3D" id="3.40.50.150">
    <property type="entry name" value="Vaccinia Virus protein VP39"/>
    <property type="match status" value="1"/>
</dbReference>
<dbReference type="EMBL" id="PDLN01000009">
    <property type="protein sequence ID" value="RDW75937.1"/>
    <property type="molecule type" value="Genomic_DNA"/>
</dbReference>
<proteinExistence type="predicted"/>
<protein>
    <recommendedName>
        <fullName evidence="4">Methyltransferase type 11 domain-containing protein</fullName>
    </recommendedName>
</protein>
<dbReference type="InterPro" id="IPR029063">
    <property type="entry name" value="SAM-dependent_MTases_sf"/>
</dbReference>
<organism evidence="2 3">
    <name type="scientific">Coleophoma crateriformis</name>
    <dbReference type="NCBI Taxonomy" id="565419"/>
    <lineage>
        <taxon>Eukaryota</taxon>
        <taxon>Fungi</taxon>
        <taxon>Dikarya</taxon>
        <taxon>Ascomycota</taxon>
        <taxon>Pezizomycotina</taxon>
        <taxon>Leotiomycetes</taxon>
        <taxon>Helotiales</taxon>
        <taxon>Dermateaceae</taxon>
        <taxon>Coleophoma</taxon>
    </lineage>
</organism>
<feature type="region of interest" description="Disordered" evidence="1">
    <location>
        <begin position="207"/>
        <end position="264"/>
    </location>
</feature>
<feature type="compositionally biased region" description="Polar residues" evidence="1">
    <location>
        <begin position="81"/>
        <end position="93"/>
    </location>
</feature>
<feature type="region of interest" description="Disordered" evidence="1">
    <location>
        <begin position="1"/>
        <end position="170"/>
    </location>
</feature>
<comment type="caution">
    <text evidence="2">The sequence shown here is derived from an EMBL/GenBank/DDBJ whole genome shotgun (WGS) entry which is preliminary data.</text>
</comment>
<dbReference type="AlphaFoldDB" id="A0A3D8RPD8"/>
<dbReference type="OrthoDB" id="3902588at2759"/>
<feature type="compositionally biased region" description="Basic and acidic residues" evidence="1">
    <location>
        <begin position="115"/>
        <end position="137"/>
    </location>
</feature>
<feature type="compositionally biased region" description="Polar residues" evidence="1">
    <location>
        <begin position="147"/>
        <end position="168"/>
    </location>
</feature>